<gene>
    <name evidence="5" type="ORF">SPBR_07667</name>
</gene>
<dbReference type="InterPro" id="IPR040442">
    <property type="entry name" value="Pyrv_kinase-like_dom_sf"/>
</dbReference>
<dbReference type="PANTHER" id="PTHR30502">
    <property type="entry name" value="2-KETO-3-DEOXY-L-RHAMNONATE ALDOLASE"/>
    <property type="match status" value="1"/>
</dbReference>
<comment type="caution">
    <text evidence="5">The sequence shown here is derived from an EMBL/GenBank/DDBJ whole genome shotgun (WGS) entry which is preliminary data.</text>
</comment>
<keyword evidence="3" id="KW-0456">Lyase</keyword>
<dbReference type="PANTHER" id="PTHR30502:SF0">
    <property type="entry name" value="PHOSPHOENOLPYRUVATE CARBOXYLASE FAMILY PROTEIN"/>
    <property type="match status" value="1"/>
</dbReference>
<dbReference type="SUPFAM" id="SSF51621">
    <property type="entry name" value="Phosphoenolpyruvate/pyruvate domain"/>
    <property type="match status" value="1"/>
</dbReference>
<dbReference type="VEuPathDB" id="FungiDB:SPBR_07667"/>
<dbReference type="GO" id="GO:0016832">
    <property type="term" value="F:aldehyde-lyase activity"/>
    <property type="evidence" value="ECO:0007669"/>
    <property type="project" value="TreeGrafter"/>
</dbReference>
<comment type="similarity">
    <text evidence="1">Belongs to the HpcH/HpaI aldolase family.</text>
</comment>
<dbReference type="GO" id="GO:0005737">
    <property type="term" value="C:cytoplasm"/>
    <property type="evidence" value="ECO:0007669"/>
    <property type="project" value="TreeGrafter"/>
</dbReference>
<evidence type="ECO:0000313" key="6">
    <source>
        <dbReference type="Proteomes" id="UP000031575"/>
    </source>
</evidence>
<dbReference type="InterPro" id="IPR050251">
    <property type="entry name" value="HpcH-HpaI_aldolase"/>
</dbReference>
<dbReference type="OrthoDB" id="1621678at2759"/>
<keyword evidence="6" id="KW-1185">Reference proteome</keyword>
<keyword evidence="2" id="KW-0479">Metal-binding</keyword>
<sequence>MPFELPVTKALKEGATTAYGFWLTFPSSAVARTILRSAATSPSGRFSWVLIDAEHGLISDKDYYELASAIAAEGASPIIRVPWAEEWMIKRALDSGAHGVLTPMCHTAADAEKIVAFSKYPVRAGAAPGTKGGSRGYGPLFAIHAFPGVAAGDDYDASADAKLMVAVQIESRQGVENVEAIAAVPGLDTLLIGPFDLALQMGVVRGGDEHEAAIQKVLAACKANGKKAAIFCTSGEQAAQRAAQGFDLVSVITDISALGEVMTQHLGVANGTAKPSGGPARDGY</sequence>
<evidence type="ECO:0000256" key="1">
    <source>
        <dbReference type="ARBA" id="ARBA00005568"/>
    </source>
</evidence>
<dbReference type="InterPro" id="IPR005000">
    <property type="entry name" value="Aldolase/citrate-lyase_domain"/>
</dbReference>
<organism evidence="5 6">
    <name type="scientific">Sporothrix brasiliensis 5110</name>
    <dbReference type="NCBI Taxonomy" id="1398154"/>
    <lineage>
        <taxon>Eukaryota</taxon>
        <taxon>Fungi</taxon>
        <taxon>Dikarya</taxon>
        <taxon>Ascomycota</taxon>
        <taxon>Pezizomycotina</taxon>
        <taxon>Sordariomycetes</taxon>
        <taxon>Sordariomycetidae</taxon>
        <taxon>Ophiostomatales</taxon>
        <taxon>Ophiostomataceae</taxon>
        <taxon>Sporothrix</taxon>
    </lineage>
</organism>
<dbReference type="GeneID" id="63680842"/>
<dbReference type="Gene3D" id="3.20.20.60">
    <property type="entry name" value="Phosphoenolpyruvate-binding domains"/>
    <property type="match status" value="1"/>
</dbReference>
<evidence type="ECO:0000259" key="4">
    <source>
        <dbReference type="Pfam" id="PF03328"/>
    </source>
</evidence>
<feature type="domain" description="HpcH/HpaI aldolase/citrate lyase" evidence="4">
    <location>
        <begin position="44"/>
        <end position="250"/>
    </location>
</feature>
<dbReference type="HOGENOM" id="CLU_059964_3_0_1"/>
<dbReference type="AlphaFoldDB" id="A0A0C2IV75"/>
<protein>
    <submittedName>
        <fullName evidence="5">2,4-dihydroxyhept-2-ene-1,7-dioic acid aldolase</fullName>
    </submittedName>
</protein>
<proteinExistence type="inferred from homology"/>
<evidence type="ECO:0000256" key="2">
    <source>
        <dbReference type="ARBA" id="ARBA00022723"/>
    </source>
</evidence>
<evidence type="ECO:0000313" key="5">
    <source>
        <dbReference type="EMBL" id="KIH88897.1"/>
    </source>
</evidence>
<reference evidence="5 6" key="1">
    <citation type="journal article" date="2014" name="BMC Genomics">
        <title>Comparative genomics of the major fungal agents of human and animal Sporotrichosis: Sporothrix schenckii and Sporothrix brasiliensis.</title>
        <authorList>
            <person name="Teixeira M.M."/>
            <person name="de Almeida L.G."/>
            <person name="Kubitschek-Barreira P."/>
            <person name="Alves F.L."/>
            <person name="Kioshima E.S."/>
            <person name="Abadio A.K."/>
            <person name="Fernandes L."/>
            <person name="Derengowski L.S."/>
            <person name="Ferreira K.S."/>
            <person name="Souza R.C."/>
            <person name="Ruiz J.C."/>
            <person name="de Andrade N.C."/>
            <person name="Paes H.C."/>
            <person name="Nicola A.M."/>
            <person name="Albuquerque P."/>
            <person name="Gerber A.L."/>
            <person name="Martins V.P."/>
            <person name="Peconick L.D."/>
            <person name="Neto A.V."/>
            <person name="Chaucanez C.B."/>
            <person name="Silva P.A."/>
            <person name="Cunha O.L."/>
            <person name="de Oliveira F.F."/>
            <person name="dos Santos T.C."/>
            <person name="Barros A.L."/>
            <person name="Soares M.A."/>
            <person name="de Oliveira L.M."/>
            <person name="Marini M.M."/>
            <person name="Villalobos-Duno H."/>
            <person name="Cunha M.M."/>
            <person name="de Hoog S."/>
            <person name="da Silveira J.F."/>
            <person name="Henrissat B."/>
            <person name="Nino-Vega G.A."/>
            <person name="Cisalpino P.S."/>
            <person name="Mora-Montes H.M."/>
            <person name="Almeida S.R."/>
            <person name="Stajich J.E."/>
            <person name="Lopes-Bezerra L.M."/>
            <person name="Vasconcelos A.T."/>
            <person name="Felipe M.S."/>
        </authorList>
    </citation>
    <scope>NUCLEOTIDE SEQUENCE [LARGE SCALE GENOMIC DNA]</scope>
    <source>
        <strain evidence="5 6">5110</strain>
    </source>
</reference>
<dbReference type="InterPro" id="IPR015813">
    <property type="entry name" value="Pyrv/PenolPyrv_kinase-like_dom"/>
</dbReference>
<dbReference type="Pfam" id="PF03328">
    <property type="entry name" value="HpcH_HpaI"/>
    <property type="match status" value="1"/>
</dbReference>
<dbReference type="RefSeq" id="XP_040616907.1">
    <property type="nucleotide sequence ID" value="XM_040765921.1"/>
</dbReference>
<accession>A0A0C2IV75</accession>
<dbReference type="EMBL" id="AWTV01000009">
    <property type="protein sequence ID" value="KIH88897.1"/>
    <property type="molecule type" value="Genomic_DNA"/>
</dbReference>
<dbReference type="GO" id="GO:0046872">
    <property type="term" value="F:metal ion binding"/>
    <property type="evidence" value="ECO:0007669"/>
    <property type="project" value="UniProtKB-KW"/>
</dbReference>
<dbReference type="Proteomes" id="UP000031575">
    <property type="component" value="Unassembled WGS sequence"/>
</dbReference>
<name>A0A0C2IV75_9PEZI</name>
<evidence type="ECO:0000256" key="3">
    <source>
        <dbReference type="ARBA" id="ARBA00023239"/>
    </source>
</evidence>